<dbReference type="EMBL" id="UFBM01000050">
    <property type="protein sequence ID" value="SSG06048.1"/>
    <property type="molecule type" value="Genomic_DNA"/>
</dbReference>
<proteinExistence type="predicted"/>
<accession>A0ABD7N889</accession>
<evidence type="ECO:0000313" key="2">
    <source>
        <dbReference type="Proteomes" id="UP000252079"/>
    </source>
</evidence>
<comment type="caution">
    <text evidence="1">The sequence shown here is derived from an EMBL/GenBank/DDBJ whole genome shotgun (WGS) entry which is preliminary data.</text>
</comment>
<protein>
    <submittedName>
        <fullName evidence="1">Uncharacterized protein</fullName>
    </submittedName>
</protein>
<evidence type="ECO:0000313" key="1">
    <source>
        <dbReference type="EMBL" id="SSG06048.1"/>
    </source>
</evidence>
<reference evidence="1 2" key="1">
    <citation type="submission" date="2018-07" db="EMBL/GenBank/DDBJ databases">
        <authorList>
            <consortium name="Pathogen Informatics"/>
        </authorList>
    </citation>
    <scope>NUCLEOTIDE SEQUENCE [LARGE SCALE GENOMIC DNA]</scope>
    <source>
        <strain evidence="1 2">4300STDY6636950</strain>
    </source>
</reference>
<organism evidence="1 2">
    <name type="scientific">Klebsiella quasipneumoniae</name>
    <dbReference type="NCBI Taxonomy" id="1463165"/>
    <lineage>
        <taxon>Bacteria</taxon>
        <taxon>Pseudomonadati</taxon>
        <taxon>Pseudomonadota</taxon>
        <taxon>Gammaproteobacteria</taxon>
        <taxon>Enterobacterales</taxon>
        <taxon>Enterobacteriaceae</taxon>
        <taxon>Klebsiella/Raoultella group</taxon>
        <taxon>Klebsiella</taxon>
        <taxon>Klebsiella pneumoniae complex</taxon>
    </lineage>
</organism>
<dbReference type="AlphaFoldDB" id="A0ABD7N889"/>
<dbReference type="Proteomes" id="UP000252079">
    <property type="component" value="Unassembled WGS sequence"/>
</dbReference>
<gene>
    <name evidence="1" type="ORF">SAMEA23995918_04752</name>
</gene>
<name>A0ABD7N889_9ENTR</name>
<dbReference type="RefSeq" id="WP_177951793.1">
    <property type="nucleotide sequence ID" value="NZ_UFBM01000050.1"/>
</dbReference>
<sequence>MNDENEINIQLVQGRISSIELMTARFPQYPVSDRTRAELAQLRDKLKELELEGECRY</sequence>